<protein>
    <submittedName>
        <fullName evidence="2">DUF2752 domain-containing protein</fullName>
    </submittedName>
</protein>
<dbReference type="Proteomes" id="UP001151079">
    <property type="component" value="Unassembled WGS sequence"/>
</dbReference>
<accession>A0A9X2ZFK5</accession>
<sequence>MTKNKLYTLILIACFLGYSWLFFFDFVSHSHSDQDFTVCLFKRITTIPCPSCGTTRAVDSFFKGKILTSLYLNPFGIIVAGIMLIAPGWIAFDYFTKRQSFYDFYIKIEKIIKTKKIAILLIILVIINWIWNIYKQI</sequence>
<feature type="transmembrane region" description="Helical" evidence="1">
    <location>
        <begin position="117"/>
        <end position="134"/>
    </location>
</feature>
<dbReference type="InterPro" id="IPR021215">
    <property type="entry name" value="DUF2752"/>
</dbReference>
<dbReference type="Pfam" id="PF10825">
    <property type="entry name" value="DUF2752"/>
    <property type="match status" value="1"/>
</dbReference>
<proteinExistence type="predicted"/>
<comment type="caution">
    <text evidence="2">The sequence shown here is derived from an EMBL/GenBank/DDBJ whole genome shotgun (WGS) entry which is preliminary data.</text>
</comment>
<name>A0A9X2ZFK5_9FLAO</name>
<keyword evidence="1" id="KW-0812">Transmembrane</keyword>
<evidence type="ECO:0000313" key="3">
    <source>
        <dbReference type="Proteomes" id="UP001151079"/>
    </source>
</evidence>
<organism evidence="2 3">
    <name type="scientific">Flavobacterium shii</name>
    <dbReference type="NCBI Taxonomy" id="2987687"/>
    <lineage>
        <taxon>Bacteria</taxon>
        <taxon>Pseudomonadati</taxon>
        <taxon>Bacteroidota</taxon>
        <taxon>Flavobacteriia</taxon>
        <taxon>Flavobacteriales</taxon>
        <taxon>Flavobacteriaceae</taxon>
        <taxon>Flavobacterium</taxon>
    </lineage>
</organism>
<evidence type="ECO:0000256" key="1">
    <source>
        <dbReference type="SAM" id="Phobius"/>
    </source>
</evidence>
<keyword evidence="1" id="KW-1133">Transmembrane helix</keyword>
<reference evidence="2" key="1">
    <citation type="submission" date="2022-10" db="EMBL/GenBank/DDBJ databases">
        <title>Two novel species of Flavobacterium.</title>
        <authorList>
            <person name="Liu Q."/>
            <person name="Xin Y.-H."/>
        </authorList>
    </citation>
    <scope>NUCLEOTIDE SEQUENCE</scope>
    <source>
        <strain evidence="2">LS1R49</strain>
    </source>
</reference>
<dbReference type="AlphaFoldDB" id="A0A9X2ZFK5"/>
<dbReference type="EMBL" id="JAOZEW010000007">
    <property type="protein sequence ID" value="MCV9927662.1"/>
    <property type="molecule type" value="Genomic_DNA"/>
</dbReference>
<gene>
    <name evidence="2" type="ORF">OIU83_08375</name>
</gene>
<evidence type="ECO:0000313" key="2">
    <source>
        <dbReference type="EMBL" id="MCV9927662.1"/>
    </source>
</evidence>
<keyword evidence="1" id="KW-0472">Membrane</keyword>
<feature type="transmembrane region" description="Helical" evidence="1">
    <location>
        <begin position="7"/>
        <end position="27"/>
    </location>
</feature>
<feature type="transmembrane region" description="Helical" evidence="1">
    <location>
        <begin position="75"/>
        <end position="96"/>
    </location>
</feature>
<dbReference type="RefSeq" id="WP_264205799.1">
    <property type="nucleotide sequence ID" value="NZ_JAOZEW010000007.1"/>
</dbReference>
<keyword evidence="3" id="KW-1185">Reference proteome</keyword>